<evidence type="ECO:0000313" key="8">
    <source>
        <dbReference type="EMBL" id="AWN22069.1"/>
    </source>
</evidence>
<feature type="transmembrane region" description="Helical" evidence="6">
    <location>
        <begin position="466"/>
        <end position="485"/>
    </location>
</feature>
<evidence type="ECO:0000256" key="3">
    <source>
        <dbReference type="ARBA" id="ARBA00022692"/>
    </source>
</evidence>
<dbReference type="GO" id="GO:0005886">
    <property type="term" value="C:plasma membrane"/>
    <property type="evidence" value="ECO:0007669"/>
    <property type="project" value="UniProtKB-SubCell"/>
</dbReference>
<name>A0A2Z3JGK7_9DEIO</name>
<keyword evidence="4 6" id="KW-1133">Transmembrane helix</keyword>
<dbReference type="InterPro" id="IPR004797">
    <property type="entry name" value="Competence_ComEC/Rec2"/>
</dbReference>
<dbReference type="InterPro" id="IPR035681">
    <property type="entry name" value="ComA-like_MBL"/>
</dbReference>
<dbReference type="Proteomes" id="UP000245368">
    <property type="component" value="Chromosome"/>
</dbReference>
<keyword evidence="2" id="KW-1003">Cell membrane</keyword>
<feature type="transmembrane region" description="Helical" evidence="6">
    <location>
        <begin position="299"/>
        <end position="319"/>
    </location>
</feature>
<dbReference type="InterPro" id="IPR036866">
    <property type="entry name" value="RibonucZ/Hydroxyglut_hydro"/>
</dbReference>
<dbReference type="KEGG" id="dez:DKM44_01460"/>
<evidence type="ECO:0000256" key="4">
    <source>
        <dbReference type="ARBA" id="ARBA00022989"/>
    </source>
</evidence>
<dbReference type="Gene3D" id="3.60.15.10">
    <property type="entry name" value="Ribonuclease Z/Hydroxyacylglutathione hydrolase-like"/>
    <property type="match status" value="1"/>
</dbReference>
<evidence type="ECO:0000256" key="1">
    <source>
        <dbReference type="ARBA" id="ARBA00004651"/>
    </source>
</evidence>
<dbReference type="NCBIfam" id="TIGR00360">
    <property type="entry name" value="ComEC_N-term"/>
    <property type="match status" value="1"/>
</dbReference>
<feature type="transmembrane region" description="Helical" evidence="6">
    <location>
        <begin position="254"/>
        <end position="270"/>
    </location>
</feature>
<proteinExistence type="predicted"/>
<feature type="transmembrane region" description="Helical" evidence="6">
    <location>
        <begin position="55"/>
        <end position="71"/>
    </location>
</feature>
<dbReference type="EMBL" id="CP029494">
    <property type="protein sequence ID" value="AWN22069.1"/>
    <property type="molecule type" value="Genomic_DNA"/>
</dbReference>
<feature type="transmembrane region" description="Helical" evidence="6">
    <location>
        <begin position="411"/>
        <end position="429"/>
    </location>
</feature>
<dbReference type="OrthoDB" id="9761531at2"/>
<protein>
    <submittedName>
        <fullName evidence="8">DNA internalization-related competence protein ComEC/Rec2</fullName>
    </submittedName>
</protein>
<dbReference type="NCBIfam" id="TIGR00361">
    <property type="entry name" value="ComEC_Rec2"/>
    <property type="match status" value="1"/>
</dbReference>
<feature type="transmembrane region" description="Helical" evidence="6">
    <location>
        <begin position="221"/>
        <end position="242"/>
    </location>
</feature>
<dbReference type="GO" id="GO:0030420">
    <property type="term" value="P:establishment of competence for transformation"/>
    <property type="evidence" value="ECO:0007669"/>
    <property type="project" value="InterPro"/>
</dbReference>
<accession>A0A2Z3JGK7</accession>
<dbReference type="CDD" id="cd07731">
    <property type="entry name" value="ComA-like_MBL-fold"/>
    <property type="match status" value="1"/>
</dbReference>
<feature type="transmembrane region" description="Helical" evidence="6">
    <location>
        <begin position="23"/>
        <end position="48"/>
    </location>
</feature>
<keyword evidence="5 6" id="KW-0472">Membrane</keyword>
<dbReference type="PANTHER" id="PTHR30619:SF1">
    <property type="entry name" value="RECOMBINATION PROTEIN 2"/>
    <property type="match status" value="1"/>
</dbReference>
<comment type="subcellular location">
    <subcellularLocation>
        <location evidence="1">Cell membrane</location>
        <topology evidence="1">Multi-pass membrane protein</topology>
    </subcellularLocation>
</comment>
<dbReference type="InterPro" id="IPR052159">
    <property type="entry name" value="Competence_DNA_uptake"/>
</dbReference>
<evidence type="ECO:0000256" key="6">
    <source>
        <dbReference type="SAM" id="Phobius"/>
    </source>
</evidence>
<organism evidence="8 9">
    <name type="scientific">Deinococcus irradiatisoli</name>
    <dbReference type="NCBI Taxonomy" id="2202254"/>
    <lineage>
        <taxon>Bacteria</taxon>
        <taxon>Thermotogati</taxon>
        <taxon>Deinococcota</taxon>
        <taxon>Deinococci</taxon>
        <taxon>Deinococcales</taxon>
        <taxon>Deinococcaceae</taxon>
        <taxon>Deinococcus</taxon>
    </lineage>
</organism>
<dbReference type="AlphaFoldDB" id="A0A2Z3JGK7"/>
<dbReference type="RefSeq" id="WP_109824815.1">
    <property type="nucleotide sequence ID" value="NZ_CP029494.1"/>
</dbReference>
<reference evidence="8 9" key="1">
    <citation type="submission" date="2018-05" db="EMBL/GenBank/DDBJ databases">
        <title>Complete Genome Sequence of Deinococcus sp. strain 17bor-2.</title>
        <authorList>
            <person name="Srinivasan S."/>
        </authorList>
    </citation>
    <scope>NUCLEOTIDE SEQUENCE [LARGE SCALE GENOMIC DNA]</scope>
    <source>
        <strain evidence="8 9">17bor-2</strain>
    </source>
</reference>
<dbReference type="PANTHER" id="PTHR30619">
    <property type="entry name" value="DNA INTERNALIZATION/COMPETENCE PROTEIN COMEC/REC2"/>
    <property type="match status" value="1"/>
</dbReference>
<keyword evidence="9" id="KW-1185">Reference proteome</keyword>
<sequence>MSGSAATSQARWRAPAYPVPATLALIGGVLLGFGTLWGAAALVAALLLAWKSGKVWVLAACLLLAALGVVRERQWWSAPDPLATWVGAQVTLQGEWDGQLLHLSDPPAAVALSPKPPGPAGQLTIRGRLVRPDGRRLPGGFDAAFWLRIQGAREVLVAAEVRRLVPEAGVRGWFRRGLSVNLSPEQSALLRAVELGERNDLSQERFADGLNVRDAFARAGLAHLMALSGQNVALLVGALTWLLARLLPLRLAPLRYPVLLGALAGFLWLVGPSPSLTRAVLMGGLVLLSLWLGRGKLDVYGVLGLAAIASLLYQPGWLFDVGFQLSFLAVLGLSVSARVAALLPERWPLWLRLTLVATPCAELATLPTLLHTFGQLPLLSLPANLAAAGIMALLVPLGYLAGLLGPLAVTVNWLLGPLAGALLWLVKVFGHAPTLSWSVVSPAGFAAYGVFALAAVLTLYRRLPLWVLPLTALLGGLGTALPAVIKPPSEIVYLDVGQGDSSLIRTGGLTMLIDGGGTPRGDYDVGARTVLPALRAMNVRKIDVMVATHADADHIEGLTSVLLGLPVGELWIGERKDDPNLNMLLRAAQARGVPVREVRRGDAVRSGEATFTVLWPVGAPFSKADNDNSVVIKLDTPRFHTVFLGDLPNPLEAELGVGHLDLLKTAHHGSRFSSGEAFLNQTRPRDAVISVGRNTYGHPNPQVLDRLAALGVRVWRTDQVGTLRWPLP</sequence>
<evidence type="ECO:0000259" key="7">
    <source>
        <dbReference type="SMART" id="SM00849"/>
    </source>
</evidence>
<evidence type="ECO:0000256" key="2">
    <source>
        <dbReference type="ARBA" id="ARBA00022475"/>
    </source>
</evidence>
<keyword evidence="3 6" id="KW-0812">Transmembrane</keyword>
<feature type="domain" description="Metallo-beta-lactamase" evidence="7">
    <location>
        <begin position="498"/>
        <end position="693"/>
    </location>
</feature>
<dbReference type="Pfam" id="PF00753">
    <property type="entry name" value="Lactamase_B"/>
    <property type="match status" value="1"/>
</dbReference>
<feature type="transmembrane region" description="Helical" evidence="6">
    <location>
        <begin position="435"/>
        <end position="459"/>
    </location>
</feature>
<gene>
    <name evidence="8" type="ORF">DKM44_01460</name>
</gene>
<evidence type="ECO:0000313" key="9">
    <source>
        <dbReference type="Proteomes" id="UP000245368"/>
    </source>
</evidence>
<dbReference type="SUPFAM" id="SSF56281">
    <property type="entry name" value="Metallo-hydrolase/oxidoreductase"/>
    <property type="match status" value="1"/>
</dbReference>
<evidence type="ECO:0000256" key="5">
    <source>
        <dbReference type="ARBA" id="ARBA00023136"/>
    </source>
</evidence>
<dbReference type="InterPro" id="IPR004477">
    <property type="entry name" value="ComEC_N"/>
</dbReference>
<dbReference type="Pfam" id="PF03772">
    <property type="entry name" value="Competence"/>
    <property type="match status" value="1"/>
</dbReference>
<dbReference type="SMART" id="SM00849">
    <property type="entry name" value="Lactamase_B"/>
    <property type="match status" value="1"/>
</dbReference>
<dbReference type="InterPro" id="IPR001279">
    <property type="entry name" value="Metallo-B-lactamas"/>
</dbReference>